<organism evidence="13 14">
    <name type="scientific">Somion occarium</name>
    <dbReference type="NCBI Taxonomy" id="3059160"/>
    <lineage>
        <taxon>Eukaryota</taxon>
        <taxon>Fungi</taxon>
        <taxon>Dikarya</taxon>
        <taxon>Basidiomycota</taxon>
        <taxon>Agaricomycotina</taxon>
        <taxon>Agaricomycetes</taxon>
        <taxon>Polyporales</taxon>
        <taxon>Cerrenaceae</taxon>
        <taxon>Somion</taxon>
    </lineage>
</organism>
<evidence type="ECO:0000256" key="7">
    <source>
        <dbReference type="ARBA" id="ARBA00022989"/>
    </source>
</evidence>
<dbReference type="PANTHER" id="PTHR11711">
    <property type="entry name" value="ADP RIBOSYLATION FACTOR-RELATED"/>
    <property type="match status" value="1"/>
</dbReference>
<comment type="similarity">
    <text evidence="2">Belongs to the SRP receptor beta subunit family.</text>
</comment>
<evidence type="ECO:0000256" key="5">
    <source>
        <dbReference type="ARBA" id="ARBA00022741"/>
    </source>
</evidence>
<proteinExistence type="inferred from homology"/>
<evidence type="ECO:0000313" key="13">
    <source>
        <dbReference type="EMBL" id="CAL1705187.1"/>
    </source>
</evidence>
<keyword evidence="6" id="KW-0256">Endoplasmic reticulum</keyword>
<evidence type="ECO:0000256" key="4">
    <source>
        <dbReference type="ARBA" id="ARBA00022692"/>
    </source>
</evidence>
<evidence type="ECO:0000256" key="10">
    <source>
        <dbReference type="ARBA" id="ARBA00023170"/>
    </source>
</evidence>
<keyword evidence="14" id="KW-1185">Reference proteome</keyword>
<name>A0ABP1DDH5_9APHY</name>
<dbReference type="Pfam" id="PF09439">
    <property type="entry name" value="SRPRB"/>
    <property type="match status" value="1"/>
</dbReference>
<accession>A0ABP1DDH5</accession>
<dbReference type="Gene3D" id="3.40.50.300">
    <property type="entry name" value="P-loop containing nucleotide triphosphate hydrolases"/>
    <property type="match status" value="1"/>
</dbReference>
<dbReference type="Proteomes" id="UP001497453">
    <property type="component" value="Chromosome 3"/>
</dbReference>
<evidence type="ECO:0000313" key="14">
    <source>
        <dbReference type="Proteomes" id="UP001497453"/>
    </source>
</evidence>
<evidence type="ECO:0000256" key="8">
    <source>
        <dbReference type="ARBA" id="ARBA00023134"/>
    </source>
</evidence>
<keyword evidence="7 12" id="KW-1133">Transmembrane helix</keyword>
<gene>
    <name evidence="13" type="ORF">GFSPODELE1_LOCUS5315</name>
</gene>
<evidence type="ECO:0000256" key="2">
    <source>
        <dbReference type="ARBA" id="ARBA00005619"/>
    </source>
</evidence>
<sequence>MAFHYRIWQELLKQAPMTIAAELFRSYPTLTTTLYWTTMADETPYVIEIETPDVHVTATPEVISPAAVMTPQTILFASLSLAVLLLAIFAIMARRKPSYKGNSLLLVGPSDSGKTAILSTLVYQQTLPTHTSMQTNTSVVSLSPTAKPLLVVDVPGHPRIRDQFKDYLLDAKAVAFVVDSSTISRNGPAVAEHLHHVLHALTSLPPSHPAPALAIVAHKCDALKASSTATSEQLAMNRVRSILERELEKRRTSHAGGVGVESLGAEGDEESSELGGLDCTGGGEFRFDQWDGGEVTFLGTSVSVGKFVTPADEKATTHGLTPLVQWLEELS</sequence>
<feature type="transmembrane region" description="Helical" evidence="12">
    <location>
        <begin position="74"/>
        <end position="93"/>
    </location>
</feature>
<feature type="region of interest" description="Disordered" evidence="11">
    <location>
        <begin position="250"/>
        <end position="280"/>
    </location>
</feature>
<dbReference type="InterPro" id="IPR027417">
    <property type="entry name" value="P-loop_NTPase"/>
</dbReference>
<evidence type="ECO:0000256" key="1">
    <source>
        <dbReference type="ARBA" id="ARBA00004389"/>
    </source>
</evidence>
<keyword evidence="8" id="KW-0342">GTP-binding</keyword>
<dbReference type="InterPro" id="IPR019009">
    <property type="entry name" value="SRP_receptor_beta_su"/>
</dbReference>
<keyword evidence="9 12" id="KW-0472">Membrane</keyword>
<evidence type="ECO:0000256" key="9">
    <source>
        <dbReference type="ARBA" id="ARBA00023136"/>
    </source>
</evidence>
<protein>
    <recommendedName>
        <fullName evidence="3">Signal recognition particle receptor subunit beta</fullName>
    </recommendedName>
</protein>
<comment type="subcellular location">
    <subcellularLocation>
        <location evidence="1">Endoplasmic reticulum membrane</location>
        <topology evidence="1">Single-pass membrane protein</topology>
    </subcellularLocation>
</comment>
<keyword evidence="10" id="KW-0675">Receptor</keyword>
<dbReference type="EMBL" id="OZ037946">
    <property type="protein sequence ID" value="CAL1705187.1"/>
    <property type="molecule type" value="Genomic_DNA"/>
</dbReference>
<evidence type="ECO:0000256" key="11">
    <source>
        <dbReference type="SAM" id="MobiDB-lite"/>
    </source>
</evidence>
<evidence type="ECO:0000256" key="3">
    <source>
        <dbReference type="ARBA" id="ARBA00020256"/>
    </source>
</evidence>
<dbReference type="InterPro" id="IPR024156">
    <property type="entry name" value="Small_GTPase_ARF"/>
</dbReference>
<dbReference type="SUPFAM" id="SSF52540">
    <property type="entry name" value="P-loop containing nucleoside triphosphate hydrolases"/>
    <property type="match status" value="1"/>
</dbReference>
<reference evidence="14" key="1">
    <citation type="submission" date="2024-04" db="EMBL/GenBank/DDBJ databases">
        <authorList>
            <person name="Shaw F."/>
            <person name="Minotto A."/>
        </authorList>
    </citation>
    <scope>NUCLEOTIDE SEQUENCE [LARGE SCALE GENOMIC DNA]</scope>
</reference>
<keyword evidence="5" id="KW-0547">Nucleotide-binding</keyword>
<evidence type="ECO:0000256" key="12">
    <source>
        <dbReference type="SAM" id="Phobius"/>
    </source>
</evidence>
<evidence type="ECO:0000256" key="6">
    <source>
        <dbReference type="ARBA" id="ARBA00022824"/>
    </source>
</evidence>
<keyword evidence="4 12" id="KW-0812">Transmembrane</keyword>